<dbReference type="GO" id="GO:0046872">
    <property type="term" value="F:metal ion binding"/>
    <property type="evidence" value="ECO:0007669"/>
    <property type="project" value="UniProtKB-KW"/>
</dbReference>
<comment type="caution">
    <text evidence="5">The sequence shown here is derived from an EMBL/GenBank/DDBJ whole genome shotgun (WGS) entry which is preliminary data.</text>
</comment>
<dbReference type="EMBL" id="CANTFL010000361">
    <property type="protein sequence ID" value="CAI5721104.1"/>
    <property type="molecule type" value="Genomic_DNA"/>
</dbReference>
<organism evidence="5 6">
    <name type="scientific">Hyaloperonospora brassicae</name>
    <name type="common">Brassica downy mildew</name>
    <name type="synonym">Peronospora brassicae</name>
    <dbReference type="NCBI Taxonomy" id="162125"/>
    <lineage>
        <taxon>Eukaryota</taxon>
        <taxon>Sar</taxon>
        <taxon>Stramenopiles</taxon>
        <taxon>Oomycota</taxon>
        <taxon>Peronosporomycetes</taxon>
        <taxon>Peronosporales</taxon>
        <taxon>Peronosporaceae</taxon>
        <taxon>Hyaloperonospora</taxon>
    </lineage>
</organism>
<dbReference type="Gene3D" id="2.30.40.10">
    <property type="entry name" value="Urease, subunit C, domain 1"/>
    <property type="match status" value="1"/>
</dbReference>
<dbReference type="NCBIfam" id="NF006549">
    <property type="entry name" value="PRK09045.1"/>
    <property type="match status" value="1"/>
</dbReference>
<dbReference type="AlphaFoldDB" id="A0AAV0TFN0"/>
<dbReference type="Pfam" id="PF01979">
    <property type="entry name" value="Amidohydro_1"/>
    <property type="match status" value="1"/>
</dbReference>
<evidence type="ECO:0000256" key="1">
    <source>
        <dbReference type="ARBA" id="ARBA00022723"/>
    </source>
</evidence>
<dbReference type="PANTHER" id="PTHR43794:SF11">
    <property type="entry name" value="AMIDOHYDROLASE-RELATED DOMAIN-CONTAINING PROTEIN"/>
    <property type="match status" value="1"/>
</dbReference>
<dbReference type="SUPFAM" id="SSF51556">
    <property type="entry name" value="Metallo-dependent hydrolases"/>
    <property type="match status" value="1"/>
</dbReference>
<keyword evidence="3" id="KW-0862">Zinc</keyword>
<dbReference type="FunFam" id="3.20.20.140:FF:000014">
    <property type="entry name" value="5-methylthioadenosine/S-adenosylhomocysteine deaminase"/>
    <property type="match status" value="1"/>
</dbReference>
<dbReference type="Proteomes" id="UP001162031">
    <property type="component" value="Unassembled WGS sequence"/>
</dbReference>
<protein>
    <recommendedName>
        <fullName evidence="4">Amidohydrolase-related domain-containing protein</fullName>
    </recommendedName>
</protein>
<dbReference type="GO" id="GO:0016814">
    <property type="term" value="F:hydrolase activity, acting on carbon-nitrogen (but not peptide) bonds, in cyclic amidines"/>
    <property type="evidence" value="ECO:0007669"/>
    <property type="project" value="UniProtKB-ARBA"/>
</dbReference>
<dbReference type="InterPro" id="IPR011059">
    <property type="entry name" value="Metal-dep_hydrolase_composite"/>
</dbReference>
<dbReference type="Gene3D" id="3.20.20.140">
    <property type="entry name" value="Metal-dependent hydrolases"/>
    <property type="match status" value="1"/>
</dbReference>
<dbReference type="InterPro" id="IPR032466">
    <property type="entry name" value="Metal_Hydrolase"/>
</dbReference>
<dbReference type="SUPFAM" id="SSF51338">
    <property type="entry name" value="Composite domain of metallo-dependent hydrolases"/>
    <property type="match status" value="2"/>
</dbReference>
<dbReference type="InterPro" id="IPR050287">
    <property type="entry name" value="MTA/SAH_deaminase"/>
</dbReference>
<keyword evidence="2" id="KW-0378">Hydrolase</keyword>
<evidence type="ECO:0000313" key="5">
    <source>
        <dbReference type="EMBL" id="CAI5721104.1"/>
    </source>
</evidence>
<evidence type="ECO:0000313" key="6">
    <source>
        <dbReference type="Proteomes" id="UP001162031"/>
    </source>
</evidence>
<dbReference type="CDD" id="cd01298">
    <property type="entry name" value="ATZ_TRZ_like"/>
    <property type="match status" value="1"/>
</dbReference>
<feature type="domain" description="Amidohydrolase-related" evidence="4">
    <location>
        <begin position="81"/>
        <end position="442"/>
    </location>
</feature>
<name>A0AAV0TFN0_HYABA</name>
<dbReference type="PANTHER" id="PTHR43794">
    <property type="entry name" value="AMINOHYDROLASE SSNA-RELATED"/>
    <property type="match status" value="1"/>
</dbReference>
<accession>A0AAV0TFN0</accession>
<reference evidence="5" key="1">
    <citation type="submission" date="2022-12" db="EMBL/GenBank/DDBJ databases">
        <authorList>
            <person name="Webb A."/>
        </authorList>
    </citation>
    <scope>NUCLEOTIDE SEQUENCE</scope>
    <source>
        <strain evidence="5">Hp1</strain>
    </source>
</reference>
<proteinExistence type="predicted"/>
<keyword evidence="1" id="KW-0479">Metal-binding</keyword>
<evidence type="ECO:0000259" key="4">
    <source>
        <dbReference type="Pfam" id="PF01979"/>
    </source>
</evidence>
<dbReference type="InterPro" id="IPR006680">
    <property type="entry name" value="Amidohydro-rel"/>
</dbReference>
<keyword evidence="6" id="KW-1185">Reference proteome</keyword>
<sequence length="477" mass="51985">MAPHQTDAMNGETTTTTTATTLQSVDLIIFAAYVVPVIPRNAILSDHAIVVDKSRIVALLPRVEAITRFVGVDERHLSAHIVTPGLVNLHTHSAMTLLRGLADDKALCDWLVQDIWPTEAAFVCPEFVKAGMTHAVAEMLRCGTTCCNDMYFFPNEVCRVLEETGFRGAVGQIIMEFPGPYGSGPDEYLRKAEPNLEKYAPGCHDLITVTMAPHAPYTVSDTSLQRADALAKKYKARVHMHLHETASECSDSENLNRASMSCHQSDQNLRPLANLKRMDLLSERLICTHMTQLTETEMDAVAAAGAHVVHCPSSNLKLASGIAPVTEMIKRGVNVGIGTDGAASNNSLDMLSEMKLTAILAKAQTLQCSSLPAVEVLQMATLNGARALGLDQDIGSIEVGKRADVIAIKCDSVEMIPMYNAISHIVYVAGREHVSDVWINGKHLLDDHKLTTIDEAQVKQSVREWAAKISKHHKLAQ</sequence>
<evidence type="ECO:0000256" key="2">
    <source>
        <dbReference type="ARBA" id="ARBA00022801"/>
    </source>
</evidence>
<dbReference type="GO" id="GO:0019239">
    <property type="term" value="F:deaminase activity"/>
    <property type="evidence" value="ECO:0007669"/>
    <property type="project" value="UniProtKB-ARBA"/>
</dbReference>
<gene>
    <name evidence="5" type="ORF">HBR001_LOCUS2553</name>
</gene>
<evidence type="ECO:0000256" key="3">
    <source>
        <dbReference type="ARBA" id="ARBA00022833"/>
    </source>
</evidence>